<dbReference type="GO" id="GO:0005576">
    <property type="term" value="C:extracellular region"/>
    <property type="evidence" value="ECO:0007669"/>
    <property type="project" value="UniProtKB-SubCell"/>
</dbReference>
<dbReference type="InterPro" id="IPR013818">
    <property type="entry name" value="Lipase"/>
</dbReference>
<evidence type="ECO:0000256" key="1">
    <source>
        <dbReference type="ARBA" id="ARBA00004613"/>
    </source>
</evidence>
<dbReference type="Pfam" id="PF00151">
    <property type="entry name" value="Lipase"/>
    <property type="match status" value="1"/>
</dbReference>
<dbReference type="CDD" id="cd00707">
    <property type="entry name" value="Pancreat_lipase_like"/>
    <property type="match status" value="1"/>
</dbReference>
<name>A0ABD1E875_HYPHA</name>
<comment type="caution">
    <text evidence="6">The sequence shown here is derived from an EMBL/GenBank/DDBJ whole genome shotgun (WGS) entry which is preliminary data.</text>
</comment>
<proteinExistence type="inferred from homology"/>
<dbReference type="AlphaFoldDB" id="A0ABD1E875"/>
<gene>
    <name evidence="6" type="ORF">ABEB36_011553</name>
</gene>
<evidence type="ECO:0000256" key="2">
    <source>
        <dbReference type="ARBA" id="ARBA00010701"/>
    </source>
</evidence>
<dbReference type="PRINTS" id="PR00821">
    <property type="entry name" value="TAGLIPASE"/>
</dbReference>
<protein>
    <recommendedName>
        <fullName evidence="5">Lipase domain-containing protein</fullName>
    </recommendedName>
</protein>
<keyword evidence="7" id="KW-1185">Reference proteome</keyword>
<dbReference type="Proteomes" id="UP001566132">
    <property type="component" value="Unassembled WGS sequence"/>
</dbReference>
<feature type="domain" description="Lipase" evidence="5">
    <location>
        <begin position="94"/>
        <end position="338"/>
    </location>
</feature>
<accession>A0ABD1E875</accession>
<dbReference type="SUPFAM" id="SSF53474">
    <property type="entry name" value="alpha/beta-Hydrolases"/>
    <property type="match status" value="1"/>
</dbReference>
<evidence type="ECO:0000256" key="4">
    <source>
        <dbReference type="RuleBase" id="RU004262"/>
    </source>
</evidence>
<dbReference type="Gene3D" id="3.40.50.1820">
    <property type="entry name" value="alpha/beta hydrolase"/>
    <property type="match status" value="1"/>
</dbReference>
<evidence type="ECO:0000313" key="6">
    <source>
        <dbReference type="EMBL" id="KAL1490868.1"/>
    </source>
</evidence>
<dbReference type="InterPro" id="IPR000734">
    <property type="entry name" value="TAG_lipase"/>
</dbReference>
<dbReference type="PANTHER" id="PTHR11610">
    <property type="entry name" value="LIPASE"/>
    <property type="match status" value="1"/>
</dbReference>
<organism evidence="6 7">
    <name type="scientific">Hypothenemus hampei</name>
    <name type="common">Coffee berry borer</name>
    <dbReference type="NCBI Taxonomy" id="57062"/>
    <lineage>
        <taxon>Eukaryota</taxon>
        <taxon>Metazoa</taxon>
        <taxon>Ecdysozoa</taxon>
        <taxon>Arthropoda</taxon>
        <taxon>Hexapoda</taxon>
        <taxon>Insecta</taxon>
        <taxon>Pterygota</taxon>
        <taxon>Neoptera</taxon>
        <taxon>Endopterygota</taxon>
        <taxon>Coleoptera</taxon>
        <taxon>Polyphaga</taxon>
        <taxon>Cucujiformia</taxon>
        <taxon>Curculionidae</taxon>
        <taxon>Scolytinae</taxon>
        <taxon>Hypothenemus</taxon>
    </lineage>
</organism>
<evidence type="ECO:0000256" key="3">
    <source>
        <dbReference type="ARBA" id="ARBA00022525"/>
    </source>
</evidence>
<sequence>MVIFEFFVSNTEFFAISLKRITCLVLLVFLSYVNTVASKEQEEEYTREKVQNVYPGFGTDYVLFPDERNHPIIGYLKLNSTSSRTFGIFDINDRNLNEDVKFEYFSREYPDGFRVTSQEILKNYVNISKPTKFITHGWMSGGRKDSSVLIRDGFLHKYDANVFVMDWSAISGNPFYPIPMMATPKVGKHYGKFLNYLVDELGVKPVDIHLVGHSLGAHVSGFAGRTVKRGKIGRITGLDPALPGFDSGLVSSGTLNSKDAHFVDVIHTCAGFLGYKSPLGHADFYPNGGCPPQPGCSVLEFMEACSHSRSWRIFFSSLVNEEPYMATKCSSLSEISTKKWCKGDPIEMGDGTPLEARGIYFTEVLEEDLLFSVEDANKV</sequence>
<dbReference type="InterPro" id="IPR033906">
    <property type="entry name" value="Lipase_N"/>
</dbReference>
<reference evidence="6 7" key="1">
    <citation type="submission" date="2024-05" db="EMBL/GenBank/DDBJ databases">
        <title>Genetic variation in Jamaican populations of the coffee berry borer (Hypothenemus hampei).</title>
        <authorList>
            <person name="Errbii M."/>
            <person name="Myrie A."/>
        </authorList>
    </citation>
    <scope>NUCLEOTIDE SEQUENCE [LARGE SCALE GENOMIC DNA]</scope>
    <source>
        <strain evidence="6">JA-Hopewell-2020-01-JO</strain>
        <tissue evidence="6">Whole body</tissue>
    </source>
</reference>
<evidence type="ECO:0000313" key="7">
    <source>
        <dbReference type="Proteomes" id="UP001566132"/>
    </source>
</evidence>
<dbReference type="EMBL" id="JBDJPC010000009">
    <property type="protein sequence ID" value="KAL1490868.1"/>
    <property type="molecule type" value="Genomic_DNA"/>
</dbReference>
<comment type="similarity">
    <text evidence="2 4">Belongs to the AB hydrolase superfamily. Lipase family.</text>
</comment>
<keyword evidence="3" id="KW-0964">Secreted</keyword>
<comment type="subcellular location">
    <subcellularLocation>
        <location evidence="1">Secreted</location>
    </subcellularLocation>
</comment>
<dbReference type="InterPro" id="IPR029058">
    <property type="entry name" value="AB_hydrolase_fold"/>
</dbReference>
<evidence type="ECO:0000259" key="5">
    <source>
        <dbReference type="Pfam" id="PF00151"/>
    </source>
</evidence>